<dbReference type="InterPro" id="IPR003115">
    <property type="entry name" value="ParB_N"/>
</dbReference>
<dbReference type="SMART" id="SM00470">
    <property type="entry name" value="ParB"/>
    <property type="match status" value="1"/>
</dbReference>
<dbReference type="InterPro" id="IPR036086">
    <property type="entry name" value="ParB/Sulfiredoxin_sf"/>
</dbReference>
<organism evidence="2 3">
    <name type="scientific">Thermoflexus hugenholtzii JAD2</name>
    <dbReference type="NCBI Taxonomy" id="877466"/>
    <lineage>
        <taxon>Bacteria</taxon>
        <taxon>Bacillati</taxon>
        <taxon>Chloroflexota</taxon>
        <taxon>Thermoflexia</taxon>
        <taxon>Thermoflexales</taxon>
        <taxon>Thermoflexaceae</taxon>
        <taxon>Thermoflexus</taxon>
    </lineage>
</organism>
<accession>A0A212PXA2</accession>
<protein>
    <submittedName>
        <fullName evidence="2">Chromosome partitioning protein, ParB family</fullName>
    </submittedName>
</protein>
<sequence length="292" mass="33656">MSQEIPAEIRQLAQQVEADGGVVWAIYPDPYGGRWQLLVELPLDRVEPTPYQRDLSPHHVERLKAVIRAIGRFIDPIVAIRTPDGRYWTPNGNHRREAMFRLGARRITAILIPDPAVAYHILGLNTEKAHNLREKALEVLRMYRTLREEHPEDPERSFAFQFEEAHLITLGILYDRRERFAGAGYVPILRKVDGFLDMPLREALGERERRAQVIEAIDAMLEPILEALHERGIRYPFLKQAVLSQVNPIRRKRIVTMSFDEVMTRIREGLSRYNAEAVTAEELAQVAAEAEE</sequence>
<dbReference type="RefSeq" id="WP_159461509.1">
    <property type="nucleotide sequence ID" value="NZ_FYEK01000003.1"/>
</dbReference>
<dbReference type="OrthoDB" id="9770440at2"/>
<name>A0A212PXA2_9CHLR</name>
<dbReference type="Pfam" id="PF02195">
    <property type="entry name" value="ParB_N"/>
    <property type="match status" value="1"/>
</dbReference>
<dbReference type="Proteomes" id="UP000197025">
    <property type="component" value="Unassembled WGS sequence"/>
</dbReference>
<dbReference type="InParanoid" id="A0A212PXA2"/>
<dbReference type="SUPFAM" id="SSF110849">
    <property type="entry name" value="ParB/Sulfiredoxin"/>
    <property type="match status" value="1"/>
</dbReference>
<proteinExistence type="predicted"/>
<dbReference type="EMBL" id="FYEK01000003">
    <property type="protein sequence ID" value="SNB51714.1"/>
    <property type="molecule type" value="Genomic_DNA"/>
</dbReference>
<evidence type="ECO:0000313" key="2">
    <source>
        <dbReference type="EMBL" id="SNB51714.1"/>
    </source>
</evidence>
<dbReference type="AlphaFoldDB" id="A0A212PXA2"/>
<feature type="domain" description="ParB-like N-terminal" evidence="1">
    <location>
        <begin position="39"/>
        <end position="126"/>
    </location>
</feature>
<evidence type="ECO:0000259" key="1">
    <source>
        <dbReference type="SMART" id="SM00470"/>
    </source>
</evidence>
<keyword evidence="3" id="KW-1185">Reference proteome</keyword>
<evidence type="ECO:0000313" key="3">
    <source>
        <dbReference type="Proteomes" id="UP000197025"/>
    </source>
</evidence>
<gene>
    <name evidence="2" type="ORF">SAMN02746019_00021910</name>
</gene>
<dbReference type="Gene3D" id="3.90.1530.10">
    <property type="entry name" value="Conserved hypothetical protein from pyrococcus furiosus pfu- 392566-001, ParB domain"/>
    <property type="match status" value="1"/>
</dbReference>
<reference evidence="3" key="1">
    <citation type="submission" date="2017-06" db="EMBL/GenBank/DDBJ databases">
        <authorList>
            <person name="Varghese N."/>
            <person name="Submissions S."/>
        </authorList>
    </citation>
    <scope>NUCLEOTIDE SEQUENCE [LARGE SCALE GENOMIC DNA]</scope>
    <source>
        <strain evidence="3">JAD2</strain>
    </source>
</reference>